<reference evidence="6 7" key="1">
    <citation type="submission" date="2019-07" db="EMBL/GenBank/DDBJ databases">
        <title>Rhodococcus cavernicolus sp. nov., isolated from a cave.</title>
        <authorList>
            <person name="Lee S.D."/>
        </authorList>
    </citation>
    <scope>NUCLEOTIDE SEQUENCE [LARGE SCALE GENOMIC DNA]</scope>
    <source>
        <strain evidence="6 7">C1-24</strain>
    </source>
</reference>
<evidence type="ECO:0000256" key="2">
    <source>
        <dbReference type="ARBA" id="ARBA00023125"/>
    </source>
</evidence>
<dbReference type="InterPro" id="IPR001647">
    <property type="entry name" value="HTH_TetR"/>
</dbReference>
<dbReference type="PANTHER" id="PTHR47506:SF6">
    <property type="entry name" value="HTH-TYPE TRANSCRIPTIONAL REPRESSOR NEMR"/>
    <property type="match status" value="1"/>
</dbReference>
<dbReference type="SUPFAM" id="SSF46689">
    <property type="entry name" value="Homeodomain-like"/>
    <property type="match status" value="1"/>
</dbReference>
<feature type="DNA-binding region" description="H-T-H motif" evidence="4">
    <location>
        <begin position="40"/>
        <end position="59"/>
    </location>
</feature>
<evidence type="ECO:0000313" key="6">
    <source>
        <dbReference type="EMBL" id="KAA0022700.1"/>
    </source>
</evidence>
<dbReference type="Gene3D" id="1.10.357.10">
    <property type="entry name" value="Tetracycline Repressor, domain 2"/>
    <property type="match status" value="1"/>
</dbReference>
<dbReference type="InterPro" id="IPR009057">
    <property type="entry name" value="Homeodomain-like_sf"/>
</dbReference>
<dbReference type="EMBL" id="VLNY01000005">
    <property type="protein sequence ID" value="KAA0022700.1"/>
    <property type="molecule type" value="Genomic_DNA"/>
</dbReference>
<dbReference type="Proteomes" id="UP000322244">
    <property type="component" value="Unassembled WGS sequence"/>
</dbReference>
<dbReference type="OrthoDB" id="9790413at2"/>
<gene>
    <name evidence="6" type="ORF">FOY51_13540</name>
</gene>
<protein>
    <submittedName>
        <fullName evidence="6">TetR/AcrR family transcriptional regulator</fullName>
    </submittedName>
</protein>
<keyword evidence="3" id="KW-0804">Transcription</keyword>
<evidence type="ECO:0000256" key="4">
    <source>
        <dbReference type="PROSITE-ProRule" id="PRU00335"/>
    </source>
</evidence>
<comment type="caution">
    <text evidence="6">The sequence shown here is derived from an EMBL/GenBank/DDBJ whole genome shotgun (WGS) entry which is preliminary data.</text>
</comment>
<keyword evidence="1" id="KW-0805">Transcription regulation</keyword>
<sequence>MGSTRAYGGVSAEQRRDRRRAALLDAALQIVGEGGFARLTVAGLCAAAGLNERYFYENFTGLDDVAVQVFERVVAELGAHILDAVTAAPDDSRAKSRAAVAAAVDILLDDPRKSRVVFVETLTHPTLGTRRTEFMRTFVALMLGEAHRFYGPETSRRVGTQAEFAAWHLVGGLFETMNGWISGELRITRAELIDRSAEMFVLVGDHLAES</sequence>
<accession>A0A5A7S983</accession>
<dbReference type="AlphaFoldDB" id="A0A5A7S983"/>
<dbReference type="PANTHER" id="PTHR47506">
    <property type="entry name" value="TRANSCRIPTIONAL REGULATORY PROTEIN"/>
    <property type="match status" value="1"/>
</dbReference>
<name>A0A5A7S983_9NOCA</name>
<organism evidence="6 7">
    <name type="scientific">Antrihabitans cavernicola</name>
    <dbReference type="NCBI Taxonomy" id="2495913"/>
    <lineage>
        <taxon>Bacteria</taxon>
        <taxon>Bacillati</taxon>
        <taxon>Actinomycetota</taxon>
        <taxon>Actinomycetes</taxon>
        <taxon>Mycobacteriales</taxon>
        <taxon>Nocardiaceae</taxon>
        <taxon>Antrihabitans</taxon>
    </lineage>
</organism>
<dbReference type="GO" id="GO:0003677">
    <property type="term" value="F:DNA binding"/>
    <property type="evidence" value="ECO:0007669"/>
    <property type="project" value="UniProtKB-UniRule"/>
</dbReference>
<keyword evidence="2 4" id="KW-0238">DNA-binding</keyword>
<dbReference type="Pfam" id="PF00440">
    <property type="entry name" value="TetR_N"/>
    <property type="match status" value="1"/>
</dbReference>
<evidence type="ECO:0000256" key="3">
    <source>
        <dbReference type="ARBA" id="ARBA00023163"/>
    </source>
</evidence>
<keyword evidence="7" id="KW-1185">Reference proteome</keyword>
<evidence type="ECO:0000256" key="1">
    <source>
        <dbReference type="ARBA" id="ARBA00023015"/>
    </source>
</evidence>
<dbReference type="RefSeq" id="WP_149430754.1">
    <property type="nucleotide sequence ID" value="NZ_VLNY01000005.1"/>
</dbReference>
<evidence type="ECO:0000313" key="7">
    <source>
        <dbReference type="Proteomes" id="UP000322244"/>
    </source>
</evidence>
<proteinExistence type="predicted"/>
<feature type="domain" description="HTH tetR-type" evidence="5">
    <location>
        <begin position="17"/>
        <end position="77"/>
    </location>
</feature>
<dbReference type="PROSITE" id="PS50977">
    <property type="entry name" value="HTH_TETR_2"/>
    <property type="match status" value="1"/>
</dbReference>
<evidence type="ECO:0000259" key="5">
    <source>
        <dbReference type="PROSITE" id="PS50977"/>
    </source>
</evidence>